<feature type="region of interest" description="Disordered" evidence="1">
    <location>
        <begin position="42"/>
        <end position="300"/>
    </location>
</feature>
<dbReference type="EMBL" id="ML213503">
    <property type="protein sequence ID" value="TFK56609.1"/>
    <property type="molecule type" value="Genomic_DNA"/>
</dbReference>
<dbReference type="AlphaFoldDB" id="A0A5C3NFD7"/>
<feature type="compositionally biased region" description="Basic and acidic residues" evidence="1">
    <location>
        <begin position="273"/>
        <end position="282"/>
    </location>
</feature>
<accession>A0A5C3NFD7</accession>
<reference evidence="2 3" key="1">
    <citation type="journal article" date="2019" name="Nat. Ecol. Evol.">
        <title>Megaphylogeny resolves global patterns of mushroom evolution.</title>
        <authorList>
            <person name="Varga T."/>
            <person name="Krizsan K."/>
            <person name="Foldi C."/>
            <person name="Dima B."/>
            <person name="Sanchez-Garcia M."/>
            <person name="Sanchez-Ramirez S."/>
            <person name="Szollosi G.J."/>
            <person name="Szarkandi J.G."/>
            <person name="Papp V."/>
            <person name="Albert L."/>
            <person name="Andreopoulos W."/>
            <person name="Angelini C."/>
            <person name="Antonin V."/>
            <person name="Barry K.W."/>
            <person name="Bougher N.L."/>
            <person name="Buchanan P."/>
            <person name="Buyck B."/>
            <person name="Bense V."/>
            <person name="Catcheside P."/>
            <person name="Chovatia M."/>
            <person name="Cooper J."/>
            <person name="Damon W."/>
            <person name="Desjardin D."/>
            <person name="Finy P."/>
            <person name="Geml J."/>
            <person name="Haridas S."/>
            <person name="Hughes K."/>
            <person name="Justo A."/>
            <person name="Karasinski D."/>
            <person name="Kautmanova I."/>
            <person name="Kiss B."/>
            <person name="Kocsube S."/>
            <person name="Kotiranta H."/>
            <person name="LaButti K.M."/>
            <person name="Lechner B.E."/>
            <person name="Liimatainen K."/>
            <person name="Lipzen A."/>
            <person name="Lukacs Z."/>
            <person name="Mihaltcheva S."/>
            <person name="Morgado L.N."/>
            <person name="Niskanen T."/>
            <person name="Noordeloos M.E."/>
            <person name="Ohm R.A."/>
            <person name="Ortiz-Santana B."/>
            <person name="Ovrebo C."/>
            <person name="Racz N."/>
            <person name="Riley R."/>
            <person name="Savchenko A."/>
            <person name="Shiryaev A."/>
            <person name="Soop K."/>
            <person name="Spirin V."/>
            <person name="Szebenyi C."/>
            <person name="Tomsovsky M."/>
            <person name="Tulloss R.E."/>
            <person name="Uehling J."/>
            <person name="Grigoriev I.V."/>
            <person name="Vagvolgyi C."/>
            <person name="Papp T."/>
            <person name="Martin F.M."/>
            <person name="Miettinen O."/>
            <person name="Hibbett D.S."/>
            <person name="Nagy L.G."/>
        </authorList>
    </citation>
    <scope>NUCLEOTIDE SEQUENCE [LARGE SCALE GENOMIC DNA]</scope>
    <source>
        <strain evidence="2 3">OMC1185</strain>
    </source>
</reference>
<proteinExistence type="predicted"/>
<feature type="compositionally biased region" description="Basic and acidic residues" evidence="1">
    <location>
        <begin position="183"/>
        <end position="195"/>
    </location>
</feature>
<organism evidence="2 3">
    <name type="scientific">Heliocybe sulcata</name>
    <dbReference type="NCBI Taxonomy" id="5364"/>
    <lineage>
        <taxon>Eukaryota</taxon>
        <taxon>Fungi</taxon>
        <taxon>Dikarya</taxon>
        <taxon>Basidiomycota</taxon>
        <taxon>Agaricomycotina</taxon>
        <taxon>Agaricomycetes</taxon>
        <taxon>Gloeophyllales</taxon>
        <taxon>Gloeophyllaceae</taxon>
        <taxon>Heliocybe</taxon>
    </lineage>
</organism>
<keyword evidence="3" id="KW-1185">Reference proteome</keyword>
<gene>
    <name evidence="2" type="ORF">OE88DRAFT_1730081</name>
</gene>
<sequence>MYNPVARLLGFTKETSSSKSTNVPSRRVTAPIASSFEDIAIENLPRITPTGESKADAPLFPTPKGAGSSIFARRSSQRQRKTDPSIFADPPHTTTSLQPNLHFERPSEGAPAERPSQASKSPFHRSSEAESRWKRREEAQSVSQMAPAAPGRLPQQRSDKPTSVLAVQVEESTSEEPSQEAAKGTEEEGERELKNAVENVPRITPPGPPIGERKPDPRLRPTLKGAGSSTLASRLMERQQEGGRPKSTTGKRPVPTAVRTIKGYGSSTLASRLMERQQEGGRSKCTAGKRPVPTAVRTIK</sequence>
<evidence type="ECO:0000256" key="1">
    <source>
        <dbReference type="SAM" id="MobiDB-lite"/>
    </source>
</evidence>
<evidence type="ECO:0000313" key="3">
    <source>
        <dbReference type="Proteomes" id="UP000305948"/>
    </source>
</evidence>
<feature type="compositionally biased region" description="Polar residues" evidence="1">
    <location>
        <begin position="13"/>
        <end position="24"/>
    </location>
</feature>
<feature type="region of interest" description="Disordered" evidence="1">
    <location>
        <begin position="1"/>
        <end position="26"/>
    </location>
</feature>
<evidence type="ECO:0000313" key="2">
    <source>
        <dbReference type="EMBL" id="TFK56609.1"/>
    </source>
</evidence>
<protein>
    <submittedName>
        <fullName evidence="2">Uncharacterized protein</fullName>
    </submittedName>
</protein>
<dbReference type="Proteomes" id="UP000305948">
    <property type="component" value="Unassembled WGS sequence"/>
</dbReference>
<name>A0A5C3NFD7_9AGAM</name>
<feature type="compositionally biased region" description="Basic and acidic residues" evidence="1">
    <location>
        <begin position="125"/>
        <end position="139"/>
    </location>
</feature>
<feature type="compositionally biased region" description="Basic and acidic residues" evidence="1">
    <location>
        <begin position="235"/>
        <end position="244"/>
    </location>
</feature>